<dbReference type="Proteomes" id="UP000694930">
    <property type="component" value="Chromosome 4"/>
</dbReference>
<feature type="region of interest" description="Disordered" evidence="2">
    <location>
        <begin position="76"/>
        <end position="98"/>
    </location>
</feature>
<protein>
    <submittedName>
        <fullName evidence="5">Uncharacterized protein LOC107016520</fullName>
    </submittedName>
</protein>
<dbReference type="SUPFAM" id="SSF57756">
    <property type="entry name" value="Retrovirus zinc finger-like domains"/>
    <property type="match status" value="1"/>
</dbReference>
<name>A0ABM1GKR9_SOLPN</name>
<feature type="domain" description="CCHC-type" evidence="3">
    <location>
        <begin position="131"/>
        <end position="144"/>
    </location>
</feature>
<accession>A0ABM1GKR9</accession>
<organism evidence="4 5">
    <name type="scientific">Solanum pennellii</name>
    <name type="common">Tomato</name>
    <name type="synonym">Lycopersicon pennellii</name>
    <dbReference type="NCBI Taxonomy" id="28526"/>
    <lineage>
        <taxon>Eukaryota</taxon>
        <taxon>Viridiplantae</taxon>
        <taxon>Streptophyta</taxon>
        <taxon>Embryophyta</taxon>
        <taxon>Tracheophyta</taxon>
        <taxon>Spermatophyta</taxon>
        <taxon>Magnoliopsida</taxon>
        <taxon>eudicotyledons</taxon>
        <taxon>Gunneridae</taxon>
        <taxon>Pentapetalae</taxon>
        <taxon>asterids</taxon>
        <taxon>lamiids</taxon>
        <taxon>Solanales</taxon>
        <taxon>Solanaceae</taxon>
        <taxon>Solanoideae</taxon>
        <taxon>Solaneae</taxon>
        <taxon>Solanum</taxon>
        <taxon>Solanum subgen. Lycopersicon</taxon>
    </lineage>
</organism>
<sequence length="191" mass="21964">MNHFATGVPGDLVEECRASMVYNNMDLSRFMVHYQQVEESRLKRKNREVKRASLYEGGISKGKFDIQDKPKFKKRFSNQAPPNFSKARKDWVSKPRPQGGKVVIHKMRNQIVPNVVRNIWLNSLVGTDNYFGCGKRGHMVRDCPMSKTQGRDINKAQASGLNYDSHEKNHFYALQSRDDQEDSLDVVTGQE</sequence>
<gene>
    <name evidence="5" type="primary">LOC107016520</name>
</gene>
<dbReference type="RefSeq" id="XP_015072453.1">
    <property type="nucleotide sequence ID" value="XM_015216967.1"/>
</dbReference>
<keyword evidence="4" id="KW-1185">Reference proteome</keyword>
<dbReference type="InterPro" id="IPR001878">
    <property type="entry name" value="Znf_CCHC"/>
</dbReference>
<dbReference type="InterPro" id="IPR036875">
    <property type="entry name" value="Znf_CCHC_sf"/>
</dbReference>
<keyword evidence="1" id="KW-0862">Zinc</keyword>
<keyword evidence="1" id="KW-0479">Metal-binding</keyword>
<reference evidence="4" key="1">
    <citation type="journal article" date="2014" name="Nat. Genet.">
        <title>The genome of the stress-tolerant wild tomato species Solanum pennellii.</title>
        <authorList>
            <person name="Bolger A."/>
            <person name="Scossa F."/>
            <person name="Bolger M.E."/>
            <person name="Lanz C."/>
            <person name="Maumus F."/>
            <person name="Tohge T."/>
            <person name="Quesneville H."/>
            <person name="Alseekh S."/>
            <person name="Sorensen I."/>
            <person name="Lichtenstein G."/>
            <person name="Fich E.A."/>
            <person name="Conte M."/>
            <person name="Keller H."/>
            <person name="Schneeberger K."/>
            <person name="Schwacke R."/>
            <person name="Ofner I."/>
            <person name="Vrebalov J."/>
            <person name="Xu Y."/>
            <person name="Osorio S."/>
            <person name="Aflitos S.A."/>
            <person name="Schijlen E."/>
            <person name="Jimenez-Gomez J.M."/>
            <person name="Ryngajllo M."/>
            <person name="Kimura S."/>
            <person name="Kumar R."/>
            <person name="Koenig D."/>
            <person name="Headland L.R."/>
            <person name="Maloof J.N."/>
            <person name="Sinha N."/>
            <person name="van Ham R.C."/>
            <person name="Lankhorst R.K."/>
            <person name="Mao L."/>
            <person name="Vogel A."/>
            <person name="Arsova B."/>
            <person name="Panstruga R."/>
            <person name="Fei Z."/>
            <person name="Rose J.K."/>
            <person name="Zamir D."/>
            <person name="Carrari F."/>
            <person name="Giovannoni J.J."/>
            <person name="Weigel D."/>
            <person name="Usadel B."/>
            <person name="Fernie A.R."/>
        </authorList>
    </citation>
    <scope>NUCLEOTIDE SEQUENCE [LARGE SCALE GENOMIC DNA]</scope>
    <source>
        <strain evidence="4">cv. LA0716</strain>
    </source>
</reference>
<reference evidence="5" key="2">
    <citation type="submission" date="2025-08" db="UniProtKB">
        <authorList>
            <consortium name="RefSeq"/>
        </authorList>
    </citation>
    <scope>IDENTIFICATION</scope>
</reference>
<evidence type="ECO:0000259" key="3">
    <source>
        <dbReference type="PROSITE" id="PS50158"/>
    </source>
</evidence>
<evidence type="ECO:0000313" key="5">
    <source>
        <dbReference type="RefSeq" id="XP_015072453.1"/>
    </source>
</evidence>
<proteinExistence type="predicted"/>
<dbReference type="Gene3D" id="4.10.60.10">
    <property type="entry name" value="Zinc finger, CCHC-type"/>
    <property type="match status" value="1"/>
</dbReference>
<evidence type="ECO:0000256" key="2">
    <source>
        <dbReference type="SAM" id="MobiDB-lite"/>
    </source>
</evidence>
<keyword evidence="1" id="KW-0863">Zinc-finger</keyword>
<evidence type="ECO:0000313" key="4">
    <source>
        <dbReference type="Proteomes" id="UP000694930"/>
    </source>
</evidence>
<evidence type="ECO:0000256" key="1">
    <source>
        <dbReference type="PROSITE-ProRule" id="PRU00047"/>
    </source>
</evidence>
<dbReference type="GeneID" id="107016520"/>
<dbReference type="PROSITE" id="PS50158">
    <property type="entry name" value="ZF_CCHC"/>
    <property type="match status" value="1"/>
</dbReference>